<dbReference type="EMBL" id="UYJE01008772">
    <property type="protein sequence ID" value="VDI67151.1"/>
    <property type="molecule type" value="Genomic_DNA"/>
</dbReference>
<accession>A0A8B6GPZ2</accession>
<dbReference type="Proteomes" id="UP000596742">
    <property type="component" value="Unassembled WGS sequence"/>
</dbReference>
<sequence>SLQLIPPDENDIKMKIEHNCDPNISTAIKSIVFDVIKSIYPTFQCAGGVDIDRFIHKVIFCNTQSRFSAITNDVHMQQLFLRRTGQNMAIRRTSRRVYNQLYISNIPFKPGDSGTCIYVLSPVQGCIGMAIADHPQGGCIATPIMDILKHFKIRIK</sequence>
<feature type="non-terminal residue" evidence="1">
    <location>
        <position position="1"/>
    </location>
</feature>
<organism evidence="1 2">
    <name type="scientific">Mytilus galloprovincialis</name>
    <name type="common">Mediterranean mussel</name>
    <dbReference type="NCBI Taxonomy" id="29158"/>
    <lineage>
        <taxon>Eukaryota</taxon>
        <taxon>Metazoa</taxon>
        <taxon>Spiralia</taxon>
        <taxon>Lophotrochozoa</taxon>
        <taxon>Mollusca</taxon>
        <taxon>Bivalvia</taxon>
        <taxon>Autobranchia</taxon>
        <taxon>Pteriomorphia</taxon>
        <taxon>Mytilida</taxon>
        <taxon>Mytiloidea</taxon>
        <taxon>Mytilidae</taxon>
        <taxon>Mytilinae</taxon>
        <taxon>Mytilus</taxon>
    </lineage>
</organism>
<dbReference type="AlphaFoldDB" id="A0A8B6GPZ2"/>
<name>A0A8B6GPZ2_MYTGA</name>
<evidence type="ECO:0000313" key="1">
    <source>
        <dbReference type="EMBL" id="VDI67151.1"/>
    </source>
</evidence>
<protein>
    <submittedName>
        <fullName evidence="1">Uncharacterized protein</fullName>
    </submittedName>
</protein>
<reference evidence="1" key="1">
    <citation type="submission" date="2018-11" db="EMBL/GenBank/DDBJ databases">
        <authorList>
            <person name="Alioto T."/>
            <person name="Alioto T."/>
        </authorList>
    </citation>
    <scope>NUCLEOTIDE SEQUENCE</scope>
</reference>
<evidence type="ECO:0000313" key="2">
    <source>
        <dbReference type="Proteomes" id="UP000596742"/>
    </source>
</evidence>
<keyword evidence="2" id="KW-1185">Reference proteome</keyword>
<proteinExistence type="predicted"/>
<dbReference type="OrthoDB" id="6117915at2759"/>
<comment type="caution">
    <text evidence="1">The sequence shown here is derived from an EMBL/GenBank/DDBJ whole genome shotgun (WGS) entry which is preliminary data.</text>
</comment>
<gene>
    <name evidence="1" type="ORF">MGAL_10B031027</name>
</gene>